<dbReference type="Proteomes" id="UP001139353">
    <property type="component" value="Unassembled WGS sequence"/>
</dbReference>
<evidence type="ECO:0000313" key="3">
    <source>
        <dbReference type="EMBL" id="MCK9684306.1"/>
    </source>
</evidence>
<sequence>MQHAMTMTMSTTARWIDTGAQVLIGATAIVAACIALTGAGLRGNGDVPQGRFRMAMEAYEAQQWPQAYAQLSAAADAGDPAAARVATMMARQGPLLFGQHFDVSPERLQRWDRAMRGQAASVTSRETDARRGDSPPAVLVAGAR</sequence>
<evidence type="ECO:0000256" key="2">
    <source>
        <dbReference type="SAM" id="Phobius"/>
    </source>
</evidence>
<gene>
    <name evidence="3" type="ORF">LPC04_01145</name>
</gene>
<name>A0A9X1YML5_9BURK</name>
<dbReference type="AlphaFoldDB" id="A0A9X1YML5"/>
<accession>A0A9X1YML5</accession>
<dbReference type="EMBL" id="JAJLJH010000001">
    <property type="protein sequence ID" value="MCK9684306.1"/>
    <property type="molecule type" value="Genomic_DNA"/>
</dbReference>
<keyword evidence="2" id="KW-0812">Transmembrane</keyword>
<organism evidence="3 4">
    <name type="scientific">Scleromatobacter humisilvae</name>
    <dbReference type="NCBI Taxonomy" id="2897159"/>
    <lineage>
        <taxon>Bacteria</taxon>
        <taxon>Pseudomonadati</taxon>
        <taxon>Pseudomonadota</taxon>
        <taxon>Betaproteobacteria</taxon>
        <taxon>Burkholderiales</taxon>
        <taxon>Sphaerotilaceae</taxon>
        <taxon>Scleromatobacter</taxon>
    </lineage>
</organism>
<evidence type="ECO:0000313" key="4">
    <source>
        <dbReference type="Proteomes" id="UP001139353"/>
    </source>
</evidence>
<evidence type="ECO:0000256" key="1">
    <source>
        <dbReference type="SAM" id="MobiDB-lite"/>
    </source>
</evidence>
<keyword evidence="2" id="KW-1133">Transmembrane helix</keyword>
<comment type="caution">
    <text evidence="3">The sequence shown here is derived from an EMBL/GenBank/DDBJ whole genome shotgun (WGS) entry which is preliminary data.</text>
</comment>
<keyword evidence="4" id="KW-1185">Reference proteome</keyword>
<feature type="region of interest" description="Disordered" evidence="1">
    <location>
        <begin position="114"/>
        <end position="144"/>
    </location>
</feature>
<feature type="transmembrane region" description="Helical" evidence="2">
    <location>
        <begin position="20"/>
        <end position="41"/>
    </location>
</feature>
<protein>
    <submittedName>
        <fullName evidence="3">Uncharacterized protein</fullName>
    </submittedName>
</protein>
<reference evidence="3" key="1">
    <citation type="submission" date="2021-11" db="EMBL/GenBank/DDBJ databases">
        <title>BS-T2-15 a new species belonging to the Comamonadaceae family isolated from the soil of a French oak forest.</title>
        <authorList>
            <person name="Mieszkin S."/>
            <person name="Alain K."/>
        </authorList>
    </citation>
    <scope>NUCLEOTIDE SEQUENCE</scope>
    <source>
        <strain evidence="3">BS-T2-15</strain>
    </source>
</reference>
<dbReference type="RefSeq" id="WP_275680340.1">
    <property type="nucleotide sequence ID" value="NZ_JAJLJH010000001.1"/>
</dbReference>
<keyword evidence="2" id="KW-0472">Membrane</keyword>
<proteinExistence type="predicted"/>